<feature type="transmembrane region" description="Helical" evidence="8">
    <location>
        <begin position="510"/>
        <end position="533"/>
    </location>
</feature>
<dbReference type="EMBL" id="FOZL01000001">
    <property type="protein sequence ID" value="SFS03910.1"/>
    <property type="molecule type" value="Genomic_DNA"/>
</dbReference>
<comment type="subcellular location">
    <subcellularLocation>
        <location evidence="1">Cell membrane</location>
        <topology evidence="1">Multi-pass membrane protein</topology>
    </subcellularLocation>
</comment>
<dbReference type="GO" id="GO:0022857">
    <property type="term" value="F:transmembrane transporter activity"/>
    <property type="evidence" value="ECO:0007669"/>
    <property type="project" value="InterPro"/>
</dbReference>
<dbReference type="InterPro" id="IPR020846">
    <property type="entry name" value="MFS_dom"/>
</dbReference>
<evidence type="ECO:0000313" key="10">
    <source>
        <dbReference type="EMBL" id="SFS03910.1"/>
    </source>
</evidence>
<dbReference type="GO" id="GO:0005886">
    <property type="term" value="C:plasma membrane"/>
    <property type="evidence" value="ECO:0007669"/>
    <property type="project" value="UniProtKB-SubCell"/>
</dbReference>
<keyword evidence="7 8" id="KW-0472">Membrane</keyword>
<feature type="domain" description="Major facilitator superfamily (MFS) profile" evidence="9">
    <location>
        <begin position="28"/>
        <end position="541"/>
    </location>
</feature>
<dbReference type="NCBIfam" id="TIGR00711">
    <property type="entry name" value="efflux_EmrB"/>
    <property type="match status" value="1"/>
</dbReference>
<dbReference type="PRINTS" id="PR01036">
    <property type="entry name" value="TCRTETB"/>
</dbReference>
<feature type="transmembrane region" description="Helical" evidence="8">
    <location>
        <begin position="295"/>
        <end position="318"/>
    </location>
</feature>
<feature type="transmembrane region" description="Helical" evidence="8">
    <location>
        <begin position="330"/>
        <end position="353"/>
    </location>
</feature>
<keyword evidence="11" id="KW-1185">Reference proteome</keyword>
<feature type="transmembrane region" description="Helical" evidence="8">
    <location>
        <begin position="180"/>
        <end position="202"/>
    </location>
</feature>
<evidence type="ECO:0000256" key="6">
    <source>
        <dbReference type="ARBA" id="ARBA00022989"/>
    </source>
</evidence>
<keyword evidence="5 8" id="KW-0812">Transmembrane</keyword>
<feature type="transmembrane region" description="Helical" evidence="8">
    <location>
        <begin position="94"/>
        <end position="120"/>
    </location>
</feature>
<dbReference type="Gene3D" id="1.20.1720.10">
    <property type="entry name" value="Multidrug resistance protein D"/>
    <property type="match status" value="1"/>
</dbReference>
<proteinExistence type="inferred from homology"/>
<keyword evidence="4" id="KW-1003">Cell membrane</keyword>
<evidence type="ECO:0000256" key="5">
    <source>
        <dbReference type="ARBA" id="ARBA00022692"/>
    </source>
</evidence>
<evidence type="ECO:0000256" key="4">
    <source>
        <dbReference type="ARBA" id="ARBA00022475"/>
    </source>
</evidence>
<dbReference type="Pfam" id="PF07690">
    <property type="entry name" value="MFS_1"/>
    <property type="match status" value="1"/>
</dbReference>
<gene>
    <name evidence="10" type="ORF">SAMN05421771_0830</name>
</gene>
<dbReference type="AlphaFoldDB" id="A0A1I6LKV2"/>
<dbReference type="SUPFAM" id="SSF103473">
    <property type="entry name" value="MFS general substrate transporter"/>
    <property type="match status" value="1"/>
</dbReference>
<name>A0A1I6LKV2_9BACT</name>
<dbReference type="PANTHER" id="PTHR42718">
    <property type="entry name" value="MAJOR FACILITATOR SUPERFAMILY MULTIDRUG TRANSPORTER MFSC"/>
    <property type="match status" value="1"/>
</dbReference>
<sequence>MATATASLPEQTISAPAPWRPRANPWAIALTVTLATFMEVLDSSIANVALPHIAGSLGASQDEATWVLTSYLVSNAVILPASAYLTTFIGRKKFYMICVVLFGISSMMCGLAPSLPILIFCRVLQGAGGGGLAPSEQAILADTFTPKQRGQAFALYGLAVVCAPAIGPSLGGWITDNYNWRWIFFINVPIAIVSLFLTNRLVEDPPHIVKQVKQAAREGLKLDFLGFGLLATGFGSLEFILDKGQEDDWFGSHVIVFFTVLCVISLITLIVWELYQLKIKNRPILNLTLFKRKTFAIPFVLMFVLGFSLYGTTVLIPQMVQTLLGYTAELAGFVISPGGICIMLMMPVVGFLIGKVDPRYLICGGFFILSTSMIVMMTFSLDSSFKYIMWVRVYQASGLAFLFIPINTISYSGVPQSQNNDVAGLTNLARNIGGSVGTAFVATMLARGTQKHESYMIRDLTAGNQAFVDKVKSLKGAFGGHGGGNPLTGPGAHTAQAFIYQQMHRQSSMLAYLDIISIFVVFCACMIPIVLAIGKIKPPSGDAPMH</sequence>
<accession>A0A1I6LKV2</accession>
<dbReference type="InterPro" id="IPR011701">
    <property type="entry name" value="MFS"/>
</dbReference>
<dbReference type="Proteomes" id="UP000199024">
    <property type="component" value="Unassembled WGS sequence"/>
</dbReference>
<feature type="transmembrane region" description="Helical" evidence="8">
    <location>
        <begin position="66"/>
        <end position="88"/>
    </location>
</feature>
<dbReference type="PROSITE" id="PS50850">
    <property type="entry name" value="MFS"/>
    <property type="match status" value="1"/>
</dbReference>
<keyword evidence="3" id="KW-0813">Transport</keyword>
<dbReference type="CDD" id="cd17503">
    <property type="entry name" value="MFS_LmrB_MDR_like"/>
    <property type="match status" value="1"/>
</dbReference>
<evidence type="ECO:0000256" key="1">
    <source>
        <dbReference type="ARBA" id="ARBA00004651"/>
    </source>
</evidence>
<feature type="transmembrane region" description="Helical" evidence="8">
    <location>
        <begin position="387"/>
        <end position="406"/>
    </location>
</feature>
<evidence type="ECO:0000313" key="11">
    <source>
        <dbReference type="Proteomes" id="UP000199024"/>
    </source>
</evidence>
<dbReference type="RefSeq" id="WP_089836867.1">
    <property type="nucleotide sequence ID" value="NZ_FOZL01000001.1"/>
</dbReference>
<feature type="transmembrane region" description="Helical" evidence="8">
    <location>
        <begin position="253"/>
        <end position="275"/>
    </location>
</feature>
<dbReference type="InterPro" id="IPR004638">
    <property type="entry name" value="EmrB-like"/>
</dbReference>
<feature type="transmembrane region" description="Helical" evidence="8">
    <location>
        <begin position="222"/>
        <end position="241"/>
    </location>
</feature>
<keyword evidence="6 8" id="KW-1133">Transmembrane helix</keyword>
<evidence type="ECO:0000256" key="3">
    <source>
        <dbReference type="ARBA" id="ARBA00022448"/>
    </source>
</evidence>
<comment type="similarity">
    <text evidence="2">Belongs to the major facilitator superfamily. EmrB family.</text>
</comment>
<evidence type="ECO:0000256" key="8">
    <source>
        <dbReference type="SAM" id="Phobius"/>
    </source>
</evidence>
<evidence type="ECO:0000256" key="2">
    <source>
        <dbReference type="ARBA" id="ARBA00008537"/>
    </source>
</evidence>
<feature type="transmembrane region" description="Helical" evidence="8">
    <location>
        <begin position="153"/>
        <end position="174"/>
    </location>
</feature>
<dbReference type="OrthoDB" id="102502at2"/>
<dbReference type="PANTHER" id="PTHR42718:SF9">
    <property type="entry name" value="MAJOR FACILITATOR SUPERFAMILY MULTIDRUG TRANSPORTER MFSC"/>
    <property type="match status" value="1"/>
</dbReference>
<reference evidence="10 11" key="1">
    <citation type="submission" date="2016-10" db="EMBL/GenBank/DDBJ databases">
        <authorList>
            <person name="de Groot N.N."/>
        </authorList>
    </citation>
    <scope>NUCLEOTIDE SEQUENCE [LARGE SCALE GENOMIC DNA]</scope>
    <source>
        <strain evidence="10 11">DSM 21001</strain>
    </source>
</reference>
<organism evidence="10 11">
    <name type="scientific">Granulicella pectinivorans</name>
    <dbReference type="NCBI Taxonomy" id="474950"/>
    <lineage>
        <taxon>Bacteria</taxon>
        <taxon>Pseudomonadati</taxon>
        <taxon>Acidobacteriota</taxon>
        <taxon>Terriglobia</taxon>
        <taxon>Terriglobales</taxon>
        <taxon>Acidobacteriaceae</taxon>
        <taxon>Granulicella</taxon>
    </lineage>
</organism>
<feature type="transmembrane region" description="Helical" evidence="8">
    <location>
        <begin position="360"/>
        <end position="381"/>
    </location>
</feature>
<dbReference type="InterPro" id="IPR036259">
    <property type="entry name" value="MFS_trans_sf"/>
</dbReference>
<evidence type="ECO:0000259" key="9">
    <source>
        <dbReference type="PROSITE" id="PS50850"/>
    </source>
</evidence>
<dbReference type="STRING" id="474950.SAMN05421771_0830"/>
<evidence type="ECO:0000256" key="7">
    <source>
        <dbReference type="ARBA" id="ARBA00023136"/>
    </source>
</evidence>
<dbReference type="Gene3D" id="1.20.1250.20">
    <property type="entry name" value="MFS general substrate transporter like domains"/>
    <property type="match status" value="1"/>
</dbReference>
<protein>
    <submittedName>
        <fullName evidence="10">MFS transporter, DHA2 family, multidrug resistance protein</fullName>
    </submittedName>
</protein>